<sequence>MIQIIGIYCFENKINNKKYIGQSVKIKTRIKQHIDCSKNKNYIGYNTKFYKALRKYGIDNFNIIILEECEESKLDEREIYWIEFYDTYKNGYNSNRGGVNVTERNEEHPMAKLTNNEVLKIKDILLNNTRKSFSKIGKEFGVSQSEISGINNGTKWSEIGDYKYPIRKDKNDVRCGENNATSILSDDQVLAIRNRYINESCTSIYKDYKDIISYVSFERACMGRTYSYLPIYKKKEKIWINK</sequence>
<dbReference type="InterPro" id="IPR006350">
    <property type="entry name" value="Intron_endoG1"/>
</dbReference>
<dbReference type="SMART" id="SM00465">
    <property type="entry name" value="GIYc"/>
    <property type="match status" value="1"/>
</dbReference>
<dbReference type="PROSITE" id="PS50164">
    <property type="entry name" value="GIY_YIG"/>
    <property type="match status" value="1"/>
</dbReference>
<dbReference type="EMBL" id="DYUB01000200">
    <property type="protein sequence ID" value="HJG96724.1"/>
    <property type="molecule type" value="Genomic_DNA"/>
</dbReference>
<dbReference type="InterPro" id="IPR035901">
    <property type="entry name" value="GIY-YIG_endonuc_sf"/>
</dbReference>
<dbReference type="GO" id="GO:0004519">
    <property type="term" value="F:endonuclease activity"/>
    <property type="evidence" value="ECO:0007669"/>
    <property type="project" value="InterPro"/>
</dbReference>
<dbReference type="InterPro" id="IPR000305">
    <property type="entry name" value="GIY-YIG_endonuc"/>
</dbReference>
<name>A0A921N1P1_9FIRM</name>
<evidence type="ECO:0000259" key="1">
    <source>
        <dbReference type="PROSITE" id="PS50164"/>
    </source>
</evidence>
<proteinExistence type="predicted"/>
<dbReference type="Pfam" id="PF01541">
    <property type="entry name" value="GIY-YIG"/>
    <property type="match status" value="1"/>
</dbReference>
<gene>
    <name evidence="2" type="ORF">K8V90_06445</name>
</gene>
<reference evidence="2" key="2">
    <citation type="submission" date="2021-09" db="EMBL/GenBank/DDBJ databases">
        <authorList>
            <person name="Gilroy R."/>
        </authorList>
    </citation>
    <scope>NUCLEOTIDE SEQUENCE</scope>
    <source>
        <strain evidence="2">1277</strain>
    </source>
</reference>
<dbReference type="NCBIfam" id="TIGR01453">
    <property type="entry name" value="grpIintron_endo"/>
    <property type="match status" value="1"/>
</dbReference>
<dbReference type="Gene3D" id="3.40.1440.10">
    <property type="entry name" value="GIY-YIG endonuclease"/>
    <property type="match status" value="1"/>
</dbReference>
<reference evidence="2" key="1">
    <citation type="journal article" date="2021" name="PeerJ">
        <title>Extensive microbial diversity within the chicken gut microbiome revealed by metagenomics and culture.</title>
        <authorList>
            <person name="Gilroy R."/>
            <person name="Ravi A."/>
            <person name="Getino M."/>
            <person name="Pursley I."/>
            <person name="Horton D.L."/>
            <person name="Alikhan N.F."/>
            <person name="Baker D."/>
            <person name="Gharbi K."/>
            <person name="Hall N."/>
            <person name="Watson M."/>
            <person name="Adriaenssens E.M."/>
            <person name="Foster-Nyarko E."/>
            <person name="Jarju S."/>
            <person name="Secka A."/>
            <person name="Antonio M."/>
            <person name="Oren A."/>
            <person name="Chaudhuri R.R."/>
            <person name="La Ragione R."/>
            <person name="Hildebrand F."/>
            <person name="Pallen M.J."/>
        </authorList>
    </citation>
    <scope>NUCLEOTIDE SEQUENCE</scope>
    <source>
        <strain evidence="2">1277</strain>
    </source>
</reference>
<dbReference type="CDD" id="cd10443">
    <property type="entry name" value="GIY-YIG_HE_Tlr8p_PBC-V_like"/>
    <property type="match status" value="1"/>
</dbReference>
<evidence type="ECO:0000313" key="3">
    <source>
        <dbReference type="Proteomes" id="UP000776700"/>
    </source>
</evidence>
<comment type="caution">
    <text evidence="2">The sequence shown here is derived from an EMBL/GenBank/DDBJ whole genome shotgun (WGS) entry which is preliminary data.</text>
</comment>
<accession>A0A921N1P1</accession>
<dbReference type="AlphaFoldDB" id="A0A921N1P1"/>
<dbReference type="Proteomes" id="UP000776700">
    <property type="component" value="Unassembled WGS sequence"/>
</dbReference>
<dbReference type="SUPFAM" id="SSF82771">
    <property type="entry name" value="GIY-YIG endonuclease"/>
    <property type="match status" value="1"/>
</dbReference>
<evidence type="ECO:0000313" key="2">
    <source>
        <dbReference type="EMBL" id="HJG96724.1"/>
    </source>
</evidence>
<organism evidence="2 3">
    <name type="scientific">Romboutsia timonensis</name>
    <dbReference type="NCBI Taxonomy" id="1776391"/>
    <lineage>
        <taxon>Bacteria</taxon>
        <taxon>Bacillati</taxon>
        <taxon>Bacillota</taxon>
        <taxon>Clostridia</taxon>
        <taxon>Peptostreptococcales</taxon>
        <taxon>Peptostreptococcaceae</taxon>
        <taxon>Romboutsia</taxon>
    </lineage>
</organism>
<protein>
    <submittedName>
        <fullName evidence="2">GIY-YIG nuclease family protein</fullName>
    </submittedName>
</protein>
<feature type="domain" description="GIY-YIG" evidence="1">
    <location>
        <begin position="3"/>
        <end position="91"/>
    </location>
</feature>